<dbReference type="InterPro" id="IPR010982">
    <property type="entry name" value="Lambda_DNA-bd_dom_sf"/>
</dbReference>
<name>A0A5U4EP71_SALER</name>
<dbReference type="Pfam" id="PF01381">
    <property type="entry name" value="HTH_3"/>
    <property type="match status" value="1"/>
</dbReference>
<dbReference type="InterPro" id="IPR015927">
    <property type="entry name" value="Peptidase_S24_S26A/B/C"/>
</dbReference>
<dbReference type="SUPFAM" id="SSF47413">
    <property type="entry name" value="lambda repressor-like DNA-binding domains"/>
    <property type="match status" value="1"/>
</dbReference>
<keyword evidence="3" id="KW-0804">Transcription</keyword>
<dbReference type="Gene3D" id="2.10.109.10">
    <property type="entry name" value="Umud Fragment, subunit A"/>
    <property type="match status" value="1"/>
</dbReference>
<protein>
    <submittedName>
        <fullName evidence="5">Helix-turn-helix domain-containing protein</fullName>
    </submittedName>
</protein>
<comment type="caution">
    <text evidence="5">The sequence shown here is derived from an EMBL/GenBank/DDBJ whole genome shotgun (WGS) entry which is preliminary data.</text>
</comment>
<dbReference type="SUPFAM" id="SSF51306">
    <property type="entry name" value="LexA/Signal peptidase"/>
    <property type="match status" value="1"/>
</dbReference>
<evidence type="ECO:0000256" key="2">
    <source>
        <dbReference type="ARBA" id="ARBA00023125"/>
    </source>
</evidence>
<dbReference type="GO" id="GO:0003677">
    <property type="term" value="F:DNA binding"/>
    <property type="evidence" value="ECO:0007669"/>
    <property type="project" value="UniProtKB-KW"/>
</dbReference>
<dbReference type="SMART" id="SM00530">
    <property type="entry name" value="HTH_XRE"/>
    <property type="match status" value="1"/>
</dbReference>
<dbReference type="PANTHER" id="PTHR40661">
    <property type="match status" value="1"/>
</dbReference>
<dbReference type="CDD" id="cd00093">
    <property type="entry name" value="HTH_XRE"/>
    <property type="match status" value="1"/>
</dbReference>
<dbReference type="CDD" id="cd06529">
    <property type="entry name" value="S24_LexA-like"/>
    <property type="match status" value="1"/>
</dbReference>
<evidence type="ECO:0000256" key="3">
    <source>
        <dbReference type="ARBA" id="ARBA00023163"/>
    </source>
</evidence>
<dbReference type="InterPro" id="IPR036286">
    <property type="entry name" value="LexA/Signal_pep-like_sf"/>
</dbReference>
<sequence length="241" mass="26986">MNSLYLRTKQSQDYEPVLFENKNMNRMNIHDRIKFRMGLLMLKSRHLVDATGASKATVSQWVNGGSEPSAKYIPSLARILKVSERWLLEGGPQMEPHPETGYSNPVRIRDVPLISLEQAATWLEVMEMPFNDEIDLIEVPELVTPFAFAVKMENNSMMDLSGQSLSIPIGAILVTDIGKEVKSGSIVVASIAGQKDAVVKRYIADGPHKYLMSINPNYDKIVFNDQCTIIGVCVKMQMDLI</sequence>
<dbReference type="Pfam" id="PF00717">
    <property type="entry name" value="Peptidase_S24"/>
    <property type="match status" value="1"/>
</dbReference>
<dbReference type="Gene3D" id="1.10.260.40">
    <property type="entry name" value="lambda repressor-like DNA-binding domains"/>
    <property type="match status" value="1"/>
</dbReference>
<evidence type="ECO:0000259" key="4">
    <source>
        <dbReference type="PROSITE" id="PS50943"/>
    </source>
</evidence>
<accession>A0A5U4EP71</accession>
<evidence type="ECO:0000313" key="5">
    <source>
        <dbReference type="EMBL" id="EBP8786873.1"/>
    </source>
</evidence>
<dbReference type="InterPro" id="IPR039418">
    <property type="entry name" value="LexA-like"/>
</dbReference>
<organism evidence="5">
    <name type="scientific">Salmonella enterica</name>
    <name type="common">Salmonella choleraesuis</name>
    <dbReference type="NCBI Taxonomy" id="28901"/>
    <lineage>
        <taxon>Bacteria</taxon>
        <taxon>Pseudomonadati</taxon>
        <taxon>Pseudomonadota</taxon>
        <taxon>Gammaproteobacteria</taxon>
        <taxon>Enterobacterales</taxon>
        <taxon>Enterobacteriaceae</taxon>
        <taxon>Salmonella</taxon>
    </lineage>
</organism>
<proteinExistence type="predicted"/>
<evidence type="ECO:0000256" key="1">
    <source>
        <dbReference type="ARBA" id="ARBA00023015"/>
    </source>
</evidence>
<reference evidence="5" key="1">
    <citation type="submission" date="2018-07" db="EMBL/GenBank/DDBJ databases">
        <authorList>
            <consortium name="GenomeTrakr network: Whole genome sequencing for foodborne pathogen traceback"/>
        </authorList>
    </citation>
    <scope>NUCLEOTIDE SEQUENCE</scope>
    <source>
        <strain evidence="5">CFSAN029981</strain>
    </source>
</reference>
<gene>
    <name evidence="5" type="ORF">AB612_14140</name>
</gene>
<feature type="domain" description="HTH cro/C1-type" evidence="4">
    <location>
        <begin position="54"/>
        <end position="87"/>
    </location>
</feature>
<dbReference type="InterPro" id="IPR001387">
    <property type="entry name" value="Cro/C1-type_HTH"/>
</dbReference>
<keyword evidence="1" id="KW-0805">Transcription regulation</keyword>
<dbReference type="EMBL" id="AAGMLS010000016">
    <property type="protein sequence ID" value="EBP8786873.1"/>
    <property type="molecule type" value="Genomic_DNA"/>
</dbReference>
<dbReference type="PANTHER" id="PTHR40661:SF3">
    <property type="entry name" value="FELS-1 PROPHAGE TRANSCRIPTIONAL REGULATOR"/>
    <property type="match status" value="1"/>
</dbReference>
<dbReference type="PROSITE" id="PS50943">
    <property type="entry name" value="HTH_CROC1"/>
    <property type="match status" value="1"/>
</dbReference>
<dbReference type="AlphaFoldDB" id="A0A5U4EP71"/>
<keyword evidence="2" id="KW-0238">DNA-binding</keyword>